<name>F4QCW7_CACFS</name>
<dbReference type="OrthoDB" id="5972340at2759"/>
<feature type="compositionally biased region" description="Polar residues" evidence="1">
    <location>
        <begin position="708"/>
        <end position="720"/>
    </location>
</feature>
<dbReference type="AlphaFoldDB" id="F4QCW7"/>
<dbReference type="InterPro" id="IPR016035">
    <property type="entry name" value="Acyl_Trfase/lysoPLipase"/>
</dbReference>
<keyword evidence="2" id="KW-1133">Transmembrane helix</keyword>
<feature type="transmembrane region" description="Helical" evidence="2">
    <location>
        <begin position="147"/>
        <end position="171"/>
    </location>
</feature>
<dbReference type="SUPFAM" id="SSF52151">
    <property type="entry name" value="FabD/lysophospholipase-like"/>
    <property type="match status" value="1"/>
</dbReference>
<feature type="compositionally biased region" description="Pro residues" evidence="1">
    <location>
        <begin position="721"/>
        <end position="731"/>
    </location>
</feature>
<dbReference type="GeneID" id="14865970"/>
<dbReference type="EMBL" id="GL883029">
    <property type="protein sequence ID" value="EGG14491.1"/>
    <property type="molecule type" value="Genomic_DNA"/>
</dbReference>
<dbReference type="KEGG" id="dfa:DFA_12266"/>
<dbReference type="Gene3D" id="3.40.1090.10">
    <property type="entry name" value="Cytosolic phospholipase A2 catalytic domain"/>
    <property type="match status" value="1"/>
</dbReference>
<feature type="transmembrane region" description="Helical" evidence="2">
    <location>
        <begin position="401"/>
        <end position="421"/>
    </location>
</feature>
<keyword evidence="2" id="KW-0472">Membrane</keyword>
<proteinExistence type="predicted"/>
<feature type="transmembrane region" description="Helical" evidence="2">
    <location>
        <begin position="230"/>
        <end position="251"/>
    </location>
</feature>
<keyword evidence="2" id="KW-0812">Transmembrane</keyword>
<reference evidence="4" key="1">
    <citation type="journal article" date="2011" name="Genome Res.">
        <title>Phylogeny-wide analysis of social amoeba genomes highlights ancient origins for complex intercellular communication.</title>
        <authorList>
            <person name="Heidel A.J."/>
            <person name="Lawal H.M."/>
            <person name="Felder M."/>
            <person name="Schilde C."/>
            <person name="Helps N.R."/>
            <person name="Tunggal B."/>
            <person name="Rivero F."/>
            <person name="John U."/>
            <person name="Schleicher M."/>
            <person name="Eichinger L."/>
            <person name="Platzer M."/>
            <person name="Noegel A.A."/>
            <person name="Schaap P."/>
            <person name="Gloeckner G."/>
        </authorList>
    </citation>
    <scope>NUCLEOTIDE SEQUENCE [LARGE SCALE GENOMIC DNA]</scope>
    <source>
        <strain evidence="4">SH3</strain>
    </source>
</reference>
<feature type="transmembrane region" description="Helical" evidence="2">
    <location>
        <begin position="427"/>
        <end position="445"/>
    </location>
</feature>
<protein>
    <recommendedName>
        <fullName evidence="5">PNPLA domain-containing protein</fullName>
    </recommendedName>
</protein>
<dbReference type="Proteomes" id="UP000007797">
    <property type="component" value="Unassembled WGS sequence"/>
</dbReference>
<evidence type="ECO:0000313" key="3">
    <source>
        <dbReference type="EMBL" id="EGG14491.1"/>
    </source>
</evidence>
<keyword evidence="4" id="KW-1185">Reference proteome</keyword>
<sequence length="731" mass="81487">MDNNIFSTDKEEVGIAFSGGGIRSASFCSGVLKCLCLLNIYKEKRFVFSCVSGGGYIGSGFCYIMSQESDPLGRWRAYSKLDDQLRSSKNNIGYLINFEGGWWLLDIFVKLLPLLLFALVTSILKLFPFVIIATECLTFFIESIPIFWAFISIIISGAAATILWVASKILLLLKPHSKRNASVLWIKNALKILFIILFIQCFLTLSVMSADAFKKLSIVVDESFALGFSIVSKLVQFIGLIVLYPFLTLVYDRALSKYYRVSITKSFYGANVSPLVSSLKNRNRYISNLSSNAWVQSSKLSSHFIISVGDFGPRSDSLGQNGANPPNSNVGYSTINMNEPTIANIHPMPYQISMPYLMANSGAAIAPNKNQFGSAESQLKITNLSLGSWMGPQQERTLKNALTYIGVNFVASVLVSIGLIVDSATDYGWTIFLSPVVMIALSLAFDRYFGNLPIVPRLIQDIRHLFSIPIYSKELVGTYLSDGGHLENTGILAILFHCPHIDTIVAAAGYEDSGRRLKDLKKVLRIGRMNGWTFTSPEFPDLKDALLRFSQPEININNNNNSEMRRRLIINATHQQNQRKVKIIHLQPIAPKEKQKDGMYRGCCCECCGDCDFRPFTWVCETLFGKFPNLSTGIQFFNKKMYNAYKQEGINAFNEINQNNIKIDINNNNNNNNDKQEGIDAVGSILQPSTVPSQPPATTSVQIYDNTITSPIHTPNANPQTRPPIPPRKLN</sequence>
<feature type="transmembrane region" description="Helical" evidence="2">
    <location>
        <begin position="114"/>
        <end position="141"/>
    </location>
</feature>
<evidence type="ECO:0000313" key="4">
    <source>
        <dbReference type="Proteomes" id="UP000007797"/>
    </source>
</evidence>
<feature type="transmembrane region" description="Helical" evidence="2">
    <location>
        <begin position="192"/>
        <end position="210"/>
    </location>
</feature>
<evidence type="ECO:0000256" key="1">
    <source>
        <dbReference type="SAM" id="MobiDB-lite"/>
    </source>
</evidence>
<evidence type="ECO:0008006" key="5">
    <source>
        <dbReference type="Google" id="ProtNLM"/>
    </source>
</evidence>
<accession>F4QCW7</accession>
<organism evidence="3 4">
    <name type="scientific">Cavenderia fasciculata</name>
    <name type="common">Slime mold</name>
    <name type="synonym">Dictyostelium fasciculatum</name>
    <dbReference type="NCBI Taxonomy" id="261658"/>
    <lineage>
        <taxon>Eukaryota</taxon>
        <taxon>Amoebozoa</taxon>
        <taxon>Evosea</taxon>
        <taxon>Eumycetozoa</taxon>
        <taxon>Dictyostelia</taxon>
        <taxon>Acytosteliales</taxon>
        <taxon>Cavenderiaceae</taxon>
        <taxon>Cavenderia</taxon>
    </lineage>
</organism>
<evidence type="ECO:0000256" key="2">
    <source>
        <dbReference type="SAM" id="Phobius"/>
    </source>
</evidence>
<dbReference type="RefSeq" id="XP_004353900.1">
    <property type="nucleotide sequence ID" value="XM_004353848.1"/>
</dbReference>
<gene>
    <name evidence="3" type="ORF">DFA_12266</name>
</gene>
<feature type="region of interest" description="Disordered" evidence="1">
    <location>
        <begin position="708"/>
        <end position="731"/>
    </location>
</feature>